<protein>
    <submittedName>
        <fullName evidence="1">Uncharacterized protein</fullName>
    </submittedName>
</protein>
<name>A0A699T9H7_TANCI</name>
<gene>
    <name evidence="1" type="ORF">Tci_879141</name>
</gene>
<proteinExistence type="predicted"/>
<dbReference type="PANTHER" id="PTHR47150">
    <property type="entry name" value="OS12G0169200 PROTEIN"/>
    <property type="match status" value="1"/>
</dbReference>
<evidence type="ECO:0000313" key="1">
    <source>
        <dbReference type="EMBL" id="GFD07172.1"/>
    </source>
</evidence>
<sequence>MKCTSAVHQLAYVCVPDSLYEYLQMGATTDRDSLRIFCKVIMNLYGKVFLRKLTYTDMEKLYAYYNEKHGFSGMLESIDCTDWPWENYPVAFKAQFCKGDHGPDPFILLEAIASSDL</sequence>
<dbReference type="Pfam" id="PF04827">
    <property type="entry name" value="Plant_tran"/>
    <property type="match status" value="1"/>
</dbReference>
<accession>A0A699T9H7</accession>
<organism evidence="1">
    <name type="scientific">Tanacetum cinerariifolium</name>
    <name type="common">Dalmatian daisy</name>
    <name type="synonym">Chrysanthemum cinerariifolium</name>
    <dbReference type="NCBI Taxonomy" id="118510"/>
    <lineage>
        <taxon>Eukaryota</taxon>
        <taxon>Viridiplantae</taxon>
        <taxon>Streptophyta</taxon>
        <taxon>Embryophyta</taxon>
        <taxon>Tracheophyta</taxon>
        <taxon>Spermatophyta</taxon>
        <taxon>Magnoliopsida</taxon>
        <taxon>eudicotyledons</taxon>
        <taxon>Gunneridae</taxon>
        <taxon>Pentapetalae</taxon>
        <taxon>asterids</taxon>
        <taxon>campanulids</taxon>
        <taxon>Asterales</taxon>
        <taxon>Asteraceae</taxon>
        <taxon>Asteroideae</taxon>
        <taxon>Anthemideae</taxon>
        <taxon>Anthemidinae</taxon>
        <taxon>Tanacetum</taxon>
    </lineage>
</organism>
<comment type="caution">
    <text evidence="1">The sequence shown here is derived from an EMBL/GenBank/DDBJ whole genome shotgun (WGS) entry which is preliminary data.</text>
</comment>
<dbReference type="EMBL" id="BKCJ011229737">
    <property type="protein sequence ID" value="GFD07172.1"/>
    <property type="molecule type" value="Genomic_DNA"/>
</dbReference>
<reference evidence="1" key="1">
    <citation type="journal article" date="2019" name="Sci. Rep.">
        <title>Draft genome of Tanacetum cinerariifolium, the natural source of mosquito coil.</title>
        <authorList>
            <person name="Yamashiro T."/>
            <person name="Shiraishi A."/>
            <person name="Satake H."/>
            <person name="Nakayama K."/>
        </authorList>
    </citation>
    <scope>NUCLEOTIDE SEQUENCE</scope>
</reference>
<dbReference type="AlphaFoldDB" id="A0A699T9H7"/>
<dbReference type="InterPro" id="IPR006912">
    <property type="entry name" value="Harbinger_derived_prot"/>
</dbReference>
<dbReference type="PANTHER" id="PTHR47150:SF4">
    <property type="entry name" value="HARBINGER TRANSPOSASE-DERIVED PROTEIN-RELATED"/>
    <property type="match status" value="1"/>
</dbReference>